<feature type="transmembrane region" description="Helical" evidence="15">
    <location>
        <begin position="202"/>
        <end position="226"/>
    </location>
</feature>
<evidence type="ECO:0000259" key="16">
    <source>
        <dbReference type="PROSITE" id="PS50011"/>
    </source>
</evidence>
<protein>
    <recommendedName>
        <fullName evidence="2">non-specific serine/threonine protein kinase</fullName>
        <ecNumber evidence="2">2.7.11.1</ecNumber>
    </recommendedName>
</protein>
<evidence type="ECO:0000256" key="8">
    <source>
        <dbReference type="ARBA" id="ARBA00022777"/>
    </source>
</evidence>
<evidence type="ECO:0000256" key="6">
    <source>
        <dbReference type="ARBA" id="ARBA00022692"/>
    </source>
</evidence>
<keyword evidence="9 14" id="KW-0067">ATP-binding</keyword>
<evidence type="ECO:0000256" key="10">
    <source>
        <dbReference type="ARBA" id="ARBA00022989"/>
    </source>
</evidence>
<evidence type="ECO:0000256" key="4">
    <source>
        <dbReference type="ARBA" id="ARBA00022527"/>
    </source>
</evidence>
<keyword evidence="18" id="KW-1185">Reference proteome</keyword>
<evidence type="ECO:0000256" key="9">
    <source>
        <dbReference type="ARBA" id="ARBA00022840"/>
    </source>
</evidence>
<dbReference type="EC" id="2.7.11.1" evidence="2"/>
<dbReference type="PANTHER" id="PTHR47989">
    <property type="entry name" value="OS01G0750732 PROTEIN"/>
    <property type="match status" value="1"/>
</dbReference>
<evidence type="ECO:0000256" key="11">
    <source>
        <dbReference type="ARBA" id="ARBA00023136"/>
    </source>
</evidence>
<feature type="binding site" evidence="14">
    <location>
        <position position="304"/>
    </location>
    <ligand>
        <name>ATP</name>
        <dbReference type="ChEBI" id="CHEBI:30616"/>
    </ligand>
</feature>
<gene>
    <name evidence="17" type="ORF">CTI12_AA387260</name>
</gene>
<dbReference type="InterPro" id="IPR017441">
    <property type="entry name" value="Protein_kinase_ATP_BS"/>
</dbReference>
<dbReference type="PROSITE" id="PS50011">
    <property type="entry name" value="PROTEIN_KINASE_DOM"/>
    <property type="match status" value="1"/>
</dbReference>
<keyword evidence="4" id="KW-0723">Serine/threonine-protein kinase</keyword>
<evidence type="ECO:0000256" key="13">
    <source>
        <dbReference type="ARBA" id="ARBA00048679"/>
    </source>
</evidence>
<reference evidence="17 18" key="1">
    <citation type="journal article" date="2018" name="Mol. Plant">
        <title>The genome of Artemisia annua provides insight into the evolution of Asteraceae family and artemisinin biosynthesis.</title>
        <authorList>
            <person name="Shen Q."/>
            <person name="Zhang L."/>
            <person name="Liao Z."/>
            <person name="Wang S."/>
            <person name="Yan T."/>
            <person name="Shi P."/>
            <person name="Liu M."/>
            <person name="Fu X."/>
            <person name="Pan Q."/>
            <person name="Wang Y."/>
            <person name="Lv Z."/>
            <person name="Lu X."/>
            <person name="Zhang F."/>
            <person name="Jiang W."/>
            <person name="Ma Y."/>
            <person name="Chen M."/>
            <person name="Hao X."/>
            <person name="Li L."/>
            <person name="Tang Y."/>
            <person name="Lv G."/>
            <person name="Zhou Y."/>
            <person name="Sun X."/>
            <person name="Brodelius P.E."/>
            <person name="Rose J.K.C."/>
            <person name="Tang K."/>
        </authorList>
    </citation>
    <scope>NUCLEOTIDE SEQUENCE [LARGE SCALE GENOMIC DNA]</scope>
    <source>
        <strain evidence="18">cv. Huhao1</strain>
        <tissue evidence="17">Leaf</tissue>
    </source>
</reference>
<evidence type="ECO:0000313" key="18">
    <source>
        <dbReference type="Proteomes" id="UP000245207"/>
    </source>
</evidence>
<dbReference type="GO" id="GO:0005524">
    <property type="term" value="F:ATP binding"/>
    <property type="evidence" value="ECO:0007669"/>
    <property type="project" value="UniProtKB-UniRule"/>
</dbReference>
<dbReference type="SUPFAM" id="SSF56112">
    <property type="entry name" value="Protein kinase-like (PK-like)"/>
    <property type="match status" value="1"/>
</dbReference>
<accession>A0A2U1MGP2</accession>
<keyword evidence="6 15" id="KW-0812">Transmembrane</keyword>
<evidence type="ECO:0000313" key="17">
    <source>
        <dbReference type="EMBL" id="PWA60404.1"/>
    </source>
</evidence>
<evidence type="ECO:0000256" key="14">
    <source>
        <dbReference type="PROSITE-ProRule" id="PRU10141"/>
    </source>
</evidence>
<keyword evidence="3" id="KW-1003">Cell membrane</keyword>
<evidence type="ECO:0000256" key="3">
    <source>
        <dbReference type="ARBA" id="ARBA00022475"/>
    </source>
</evidence>
<feature type="domain" description="Protein kinase" evidence="16">
    <location>
        <begin position="276"/>
        <end position="496"/>
    </location>
</feature>
<dbReference type="PANTHER" id="PTHR47989:SF58">
    <property type="entry name" value="PROTEIN KINASE DOMAIN-CONTAINING PROTEIN"/>
    <property type="match status" value="1"/>
</dbReference>
<dbReference type="FunFam" id="3.30.200.20:FF:000542">
    <property type="entry name" value="Receptor-like serine/threonine-protein kinase At4g25390"/>
    <property type="match status" value="1"/>
</dbReference>
<dbReference type="Proteomes" id="UP000245207">
    <property type="component" value="Unassembled WGS sequence"/>
</dbReference>
<dbReference type="STRING" id="35608.A0A2U1MGP2"/>
<dbReference type="Gene3D" id="3.30.200.20">
    <property type="entry name" value="Phosphorylase Kinase, domain 1"/>
    <property type="match status" value="1"/>
</dbReference>
<dbReference type="AlphaFoldDB" id="A0A2U1MGP2"/>
<comment type="subcellular location">
    <subcellularLocation>
        <location evidence="1">Cell membrane</location>
        <topology evidence="1">Single-pass membrane protein</topology>
    </subcellularLocation>
</comment>
<dbReference type="GO" id="GO:0004674">
    <property type="term" value="F:protein serine/threonine kinase activity"/>
    <property type="evidence" value="ECO:0007669"/>
    <property type="project" value="UniProtKB-KW"/>
</dbReference>
<keyword evidence="10 15" id="KW-1133">Transmembrane helix</keyword>
<keyword evidence="7 14" id="KW-0547">Nucleotide-binding</keyword>
<name>A0A2U1MGP2_ARTAN</name>
<evidence type="ECO:0000256" key="2">
    <source>
        <dbReference type="ARBA" id="ARBA00012513"/>
    </source>
</evidence>
<dbReference type="InterPro" id="IPR011009">
    <property type="entry name" value="Kinase-like_dom_sf"/>
</dbReference>
<keyword evidence="11 15" id="KW-0472">Membrane</keyword>
<keyword evidence="17" id="KW-0430">Lectin</keyword>
<comment type="caution">
    <text evidence="17">The sequence shown here is derived from an EMBL/GenBank/DDBJ whole genome shotgun (WGS) entry which is preliminary data.</text>
</comment>
<dbReference type="GO" id="GO:0030246">
    <property type="term" value="F:carbohydrate binding"/>
    <property type="evidence" value="ECO:0007669"/>
    <property type="project" value="UniProtKB-KW"/>
</dbReference>
<dbReference type="InterPro" id="IPR000719">
    <property type="entry name" value="Prot_kinase_dom"/>
</dbReference>
<keyword evidence="5" id="KW-0808">Transferase</keyword>
<evidence type="ECO:0000256" key="7">
    <source>
        <dbReference type="ARBA" id="ARBA00022741"/>
    </source>
</evidence>
<comment type="catalytic activity">
    <reaction evidence="12">
        <text>L-threonyl-[protein] + ATP = O-phospho-L-threonyl-[protein] + ADP + H(+)</text>
        <dbReference type="Rhea" id="RHEA:46608"/>
        <dbReference type="Rhea" id="RHEA-COMP:11060"/>
        <dbReference type="Rhea" id="RHEA-COMP:11605"/>
        <dbReference type="ChEBI" id="CHEBI:15378"/>
        <dbReference type="ChEBI" id="CHEBI:30013"/>
        <dbReference type="ChEBI" id="CHEBI:30616"/>
        <dbReference type="ChEBI" id="CHEBI:61977"/>
        <dbReference type="ChEBI" id="CHEBI:456216"/>
        <dbReference type="EC" id="2.7.11.1"/>
    </reaction>
</comment>
<sequence length="496" mass="54837">MDFSYVTRIPWPKTVCKSSSDTKQPVTNSTGCCSTLLNLYGISIAQHLKQTSLFNFPDLETSKACLHDFQLKLDTLSLPSDVATFCFDPMQFVITPDTCAGIQTVSDWRKKLGNNTALDTSCKSDLSDNTACADCIAAGLSVHSILNGLDGNVSRSNDCFYFAVLYAAGIANDLGPESKGAVGCTFGFDNLPKNDKSGRSNLIFGLIGGLVAVVVMSGFIGIYFWWDRKKKKEKINELETGIDEMDDYESGRLRRRPNTGSIWFKLHELEKATDNFSPKNFIGRGGFGVVYKGVLPDGSVVAVKRILDSEFEGNEDFCNEVEIISNLRHRNLVPLKGCCIHGEDEEYDRRDDQRYLVYEYMSNGNLEDHLFPAMSRKAPLTWPQRKAIILDVAKEGKFGQVLDRSLLGHEASNEAMNPKGIMERFVLVGILCAHVMVALRPTIMDVLKMLEGDIEVPAIPDRPTPLGHPTFTGDGSTFSISPVLSGLHLQANDMLR</sequence>
<evidence type="ECO:0000256" key="15">
    <source>
        <dbReference type="SAM" id="Phobius"/>
    </source>
</evidence>
<organism evidence="17 18">
    <name type="scientific">Artemisia annua</name>
    <name type="common">Sweet wormwood</name>
    <dbReference type="NCBI Taxonomy" id="35608"/>
    <lineage>
        <taxon>Eukaryota</taxon>
        <taxon>Viridiplantae</taxon>
        <taxon>Streptophyta</taxon>
        <taxon>Embryophyta</taxon>
        <taxon>Tracheophyta</taxon>
        <taxon>Spermatophyta</taxon>
        <taxon>Magnoliopsida</taxon>
        <taxon>eudicotyledons</taxon>
        <taxon>Gunneridae</taxon>
        <taxon>Pentapetalae</taxon>
        <taxon>asterids</taxon>
        <taxon>campanulids</taxon>
        <taxon>Asterales</taxon>
        <taxon>Asteraceae</taxon>
        <taxon>Asteroideae</taxon>
        <taxon>Anthemideae</taxon>
        <taxon>Artemisiinae</taxon>
        <taxon>Artemisia</taxon>
    </lineage>
</organism>
<dbReference type="PROSITE" id="PS00107">
    <property type="entry name" value="PROTEIN_KINASE_ATP"/>
    <property type="match status" value="1"/>
</dbReference>
<evidence type="ECO:0000256" key="5">
    <source>
        <dbReference type="ARBA" id="ARBA00022679"/>
    </source>
</evidence>
<dbReference type="Pfam" id="PF19160">
    <property type="entry name" value="SPARK"/>
    <property type="match status" value="1"/>
</dbReference>
<comment type="catalytic activity">
    <reaction evidence="13">
        <text>L-seryl-[protein] + ATP = O-phospho-L-seryl-[protein] + ADP + H(+)</text>
        <dbReference type="Rhea" id="RHEA:17989"/>
        <dbReference type="Rhea" id="RHEA-COMP:9863"/>
        <dbReference type="Rhea" id="RHEA-COMP:11604"/>
        <dbReference type="ChEBI" id="CHEBI:15378"/>
        <dbReference type="ChEBI" id="CHEBI:29999"/>
        <dbReference type="ChEBI" id="CHEBI:30616"/>
        <dbReference type="ChEBI" id="CHEBI:83421"/>
        <dbReference type="ChEBI" id="CHEBI:456216"/>
        <dbReference type="EC" id="2.7.11.1"/>
    </reaction>
</comment>
<dbReference type="InterPro" id="IPR043891">
    <property type="entry name" value="SPARK"/>
</dbReference>
<keyword evidence="8" id="KW-0418">Kinase</keyword>
<proteinExistence type="predicted"/>
<dbReference type="EMBL" id="PKPP01005357">
    <property type="protein sequence ID" value="PWA60404.1"/>
    <property type="molecule type" value="Genomic_DNA"/>
</dbReference>
<dbReference type="OrthoDB" id="122279at2759"/>
<dbReference type="GO" id="GO:0005886">
    <property type="term" value="C:plasma membrane"/>
    <property type="evidence" value="ECO:0007669"/>
    <property type="project" value="UniProtKB-SubCell"/>
</dbReference>
<feature type="transmembrane region" description="Helical" evidence="15">
    <location>
        <begin position="425"/>
        <end position="443"/>
    </location>
</feature>
<dbReference type="InterPro" id="IPR001245">
    <property type="entry name" value="Ser-Thr/Tyr_kinase_cat_dom"/>
</dbReference>
<evidence type="ECO:0000256" key="1">
    <source>
        <dbReference type="ARBA" id="ARBA00004162"/>
    </source>
</evidence>
<dbReference type="Pfam" id="PF07714">
    <property type="entry name" value="PK_Tyr_Ser-Thr"/>
    <property type="match status" value="1"/>
</dbReference>
<evidence type="ECO:0000256" key="12">
    <source>
        <dbReference type="ARBA" id="ARBA00047899"/>
    </source>
</evidence>